<accession>A0AA96DIT3</accession>
<proteinExistence type="predicted"/>
<dbReference type="AlphaFoldDB" id="A0AA96DIT3"/>
<organism evidence="1">
    <name type="scientific">Arcobacter sp. AZ-2023</name>
    <dbReference type="NCBI Taxonomy" id="3074453"/>
    <lineage>
        <taxon>Bacteria</taxon>
        <taxon>Pseudomonadati</taxon>
        <taxon>Campylobacterota</taxon>
        <taxon>Epsilonproteobacteria</taxon>
        <taxon>Campylobacterales</taxon>
        <taxon>Arcobacteraceae</taxon>
        <taxon>Arcobacter</taxon>
    </lineage>
</organism>
<evidence type="ECO:0008006" key="2">
    <source>
        <dbReference type="Google" id="ProtNLM"/>
    </source>
</evidence>
<reference evidence="1" key="1">
    <citation type="submission" date="2023-09" db="EMBL/GenBank/DDBJ databases">
        <title>Arcobacter tbilisiensis sp. nov. isolated from chicken meat in Tbilisi, Georgia.</title>
        <authorList>
            <person name="Matthias R."/>
            <person name="Zautner A.E."/>
        </authorList>
    </citation>
    <scope>NUCLEOTIDE SEQUENCE</scope>
    <source>
        <strain evidence="1">LEO 52</strain>
    </source>
</reference>
<name>A0AA96DIT3_9BACT</name>
<evidence type="ECO:0000313" key="1">
    <source>
        <dbReference type="EMBL" id="WNL28843.1"/>
    </source>
</evidence>
<dbReference type="PROSITE" id="PS51257">
    <property type="entry name" value="PROKAR_LIPOPROTEIN"/>
    <property type="match status" value="1"/>
</dbReference>
<protein>
    <recommendedName>
        <fullName evidence="2">Lipoprotein</fullName>
    </recommendedName>
</protein>
<dbReference type="EMBL" id="CP134854">
    <property type="protein sequence ID" value="WNL28843.1"/>
    <property type="molecule type" value="Genomic_DNA"/>
</dbReference>
<gene>
    <name evidence="1" type="ORF">RMQ68_05605</name>
</gene>
<sequence length="211" mass="24810">MKKYILISLFFVIIFFSACSTKNNISKKEDYKILDEVGIIGIKDTKIQYYKNITTPYKCNVTSDKYLSEIINVTPLIKMLKEKDIKITFTEPTKKLLIVKTINYLALYDSNCEPNTIKVIVELYDVEDISKNWSKDNINNYSKDVSSLNSKRLIYSNEFVVDRYYNVYSELDTFAVGIAYRLNQDPNRDKKDVEKFFKEVIKELEKVMKFP</sequence>